<accession>A0A9Q8P7J1</accession>
<proteinExistence type="predicted"/>
<evidence type="ECO:0000313" key="2">
    <source>
        <dbReference type="Proteomes" id="UP000756132"/>
    </source>
</evidence>
<dbReference type="Proteomes" id="UP000756132">
    <property type="component" value="Chromosome 4"/>
</dbReference>
<dbReference type="AlphaFoldDB" id="A0A9Q8P7J1"/>
<dbReference type="EMBL" id="CP090166">
    <property type="protein sequence ID" value="UJO15947.1"/>
    <property type="molecule type" value="Genomic_DNA"/>
</dbReference>
<dbReference type="GeneID" id="71985197"/>
<dbReference type="KEGG" id="ffu:CLAFUR5_05319"/>
<protein>
    <submittedName>
        <fullName evidence="1">Uncharacterized protein</fullName>
    </submittedName>
</protein>
<organism evidence="1 2">
    <name type="scientific">Passalora fulva</name>
    <name type="common">Tomato leaf mold</name>
    <name type="synonym">Cladosporium fulvum</name>
    <dbReference type="NCBI Taxonomy" id="5499"/>
    <lineage>
        <taxon>Eukaryota</taxon>
        <taxon>Fungi</taxon>
        <taxon>Dikarya</taxon>
        <taxon>Ascomycota</taxon>
        <taxon>Pezizomycotina</taxon>
        <taxon>Dothideomycetes</taxon>
        <taxon>Dothideomycetidae</taxon>
        <taxon>Mycosphaerellales</taxon>
        <taxon>Mycosphaerellaceae</taxon>
        <taxon>Fulvia</taxon>
    </lineage>
</organism>
<dbReference type="RefSeq" id="XP_047760313.1">
    <property type="nucleotide sequence ID" value="XM_047904467.1"/>
</dbReference>
<sequence>MPELSHLVKQIITITFKMSVPAQPAPVPPPFTPNATPGLPTLLRRVLAVQSIAEDIAQYAFLDFAIETSDENDIPRLLEPEDAFFALGIPEAANLFCYTRLFFADSS</sequence>
<name>A0A9Q8P7J1_PASFU</name>
<reference evidence="1" key="1">
    <citation type="submission" date="2021-12" db="EMBL/GenBank/DDBJ databases">
        <authorList>
            <person name="Zaccaron A."/>
            <person name="Stergiopoulos I."/>
        </authorList>
    </citation>
    <scope>NUCLEOTIDE SEQUENCE</scope>
    <source>
        <strain evidence="1">Race5_Kim</strain>
    </source>
</reference>
<evidence type="ECO:0000313" key="1">
    <source>
        <dbReference type="EMBL" id="UJO15947.1"/>
    </source>
</evidence>
<gene>
    <name evidence="1" type="ORF">CLAFUR5_05319</name>
</gene>
<keyword evidence="2" id="KW-1185">Reference proteome</keyword>
<reference evidence="1" key="2">
    <citation type="journal article" date="2022" name="Microb. Genom.">
        <title>A chromosome-scale genome assembly of the tomato pathogen Cladosporium fulvum reveals a compartmentalized genome architecture and the presence of a dispensable chromosome.</title>
        <authorList>
            <person name="Zaccaron A.Z."/>
            <person name="Chen L.H."/>
            <person name="Samaras A."/>
            <person name="Stergiopoulos I."/>
        </authorList>
    </citation>
    <scope>NUCLEOTIDE SEQUENCE</scope>
    <source>
        <strain evidence="1">Race5_Kim</strain>
    </source>
</reference>